<organism evidence="1 2">
    <name type="scientific">Dreissena polymorpha</name>
    <name type="common">Zebra mussel</name>
    <name type="synonym">Mytilus polymorpha</name>
    <dbReference type="NCBI Taxonomy" id="45954"/>
    <lineage>
        <taxon>Eukaryota</taxon>
        <taxon>Metazoa</taxon>
        <taxon>Spiralia</taxon>
        <taxon>Lophotrochozoa</taxon>
        <taxon>Mollusca</taxon>
        <taxon>Bivalvia</taxon>
        <taxon>Autobranchia</taxon>
        <taxon>Heteroconchia</taxon>
        <taxon>Euheterodonta</taxon>
        <taxon>Imparidentia</taxon>
        <taxon>Neoheterodontei</taxon>
        <taxon>Myida</taxon>
        <taxon>Dreissenoidea</taxon>
        <taxon>Dreissenidae</taxon>
        <taxon>Dreissena</taxon>
    </lineage>
</organism>
<reference evidence="1" key="2">
    <citation type="submission" date="2020-11" db="EMBL/GenBank/DDBJ databases">
        <authorList>
            <person name="McCartney M.A."/>
            <person name="Auch B."/>
            <person name="Kono T."/>
            <person name="Mallez S."/>
            <person name="Becker A."/>
            <person name="Gohl D.M."/>
            <person name="Silverstein K.A.T."/>
            <person name="Koren S."/>
            <person name="Bechman K.B."/>
            <person name="Herman A."/>
            <person name="Abrahante J.E."/>
            <person name="Garbe J."/>
        </authorList>
    </citation>
    <scope>NUCLEOTIDE SEQUENCE</scope>
    <source>
        <strain evidence="1">Duluth1</strain>
        <tissue evidence="1">Whole animal</tissue>
    </source>
</reference>
<dbReference type="EMBL" id="JAIWYP010000003">
    <property type="protein sequence ID" value="KAH3846566.1"/>
    <property type="molecule type" value="Genomic_DNA"/>
</dbReference>
<proteinExistence type="predicted"/>
<keyword evidence="2" id="KW-1185">Reference proteome</keyword>
<dbReference type="Proteomes" id="UP000828390">
    <property type="component" value="Unassembled WGS sequence"/>
</dbReference>
<reference evidence="1" key="1">
    <citation type="journal article" date="2019" name="bioRxiv">
        <title>The Genome of the Zebra Mussel, Dreissena polymorpha: A Resource for Invasive Species Research.</title>
        <authorList>
            <person name="McCartney M.A."/>
            <person name="Auch B."/>
            <person name="Kono T."/>
            <person name="Mallez S."/>
            <person name="Zhang Y."/>
            <person name="Obille A."/>
            <person name="Becker A."/>
            <person name="Abrahante J.E."/>
            <person name="Garbe J."/>
            <person name="Badalamenti J.P."/>
            <person name="Herman A."/>
            <person name="Mangelson H."/>
            <person name="Liachko I."/>
            <person name="Sullivan S."/>
            <person name="Sone E.D."/>
            <person name="Koren S."/>
            <person name="Silverstein K.A.T."/>
            <person name="Beckman K.B."/>
            <person name="Gohl D.M."/>
        </authorList>
    </citation>
    <scope>NUCLEOTIDE SEQUENCE</scope>
    <source>
        <strain evidence="1">Duluth1</strain>
        <tissue evidence="1">Whole animal</tissue>
    </source>
</reference>
<evidence type="ECO:0000313" key="2">
    <source>
        <dbReference type="Proteomes" id="UP000828390"/>
    </source>
</evidence>
<evidence type="ECO:0000313" key="1">
    <source>
        <dbReference type="EMBL" id="KAH3846566.1"/>
    </source>
</evidence>
<name>A0A9D4KX27_DREPO</name>
<protein>
    <submittedName>
        <fullName evidence="1">Uncharacterized protein</fullName>
    </submittedName>
</protein>
<comment type="caution">
    <text evidence="1">The sequence shown here is derived from an EMBL/GenBank/DDBJ whole genome shotgun (WGS) entry which is preliminary data.</text>
</comment>
<accession>A0A9D4KX27</accession>
<gene>
    <name evidence="1" type="ORF">DPMN_088868</name>
</gene>
<dbReference type="AlphaFoldDB" id="A0A9D4KX27"/>
<sequence length="56" mass="6311">MSNSSTHGDNHDSTLVDKKLYEHPTVSADPDYSSAINQVHMTITMLYILRGRSHHT</sequence>